<dbReference type="SUPFAM" id="SSF54427">
    <property type="entry name" value="NTF2-like"/>
    <property type="match status" value="1"/>
</dbReference>
<dbReference type="Proteomes" id="UP001566204">
    <property type="component" value="Unassembled WGS sequence"/>
</dbReference>
<dbReference type="Pfam" id="PF12680">
    <property type="entry name" value="SnoaL_2"/>
    <property type="match status" value="1"/>
</dbReference>
<organism evidence="2 3">
    <name type="scientific">Sphingobacterium thalpophilum</name>
    <dbReference type="NCBI Taxonomy" id="259"/>
    <lineage>
        <taxon>Bacteria</taxon>
        <taxon>Pseudomonadati</taxon>
        <taxon>Bacteroidota</taxon>
        <taxon>Sphingobacteriia</taxon>
        <taxon>Sphingobacteriales</taxon>
        <taxon>Sphingobacteriaceae</taxon>
        <taxon>Sphingobacterium</taxon>
    </lineage>
</organism>
<sequence>MEIKSKKDQSIMKSTGEIIFNKLLMGLNDSAEAVISLFHPDVVVEFPYASSLGTTPKMNFEEWYNYLKGGLPSMPNIKYDNIRVYQVDERTYWTEVYGETRIPTTGQLYQQNWVMHFTLKDGLIDAYREYWDPYAVVKAFGNGDLEAVKAVFNTVEK</sequence>
<name>A0ABV4HGT8_9SPHI</name>
<reference evidence="2 3" key="1">
    <citation type="submission" date="2024-06" db="EMBL/GenBank/DDBJ databases">
        <title>Soil Sphingobacterium thalpophilum.</title>
        <authorList>
            <person name="Yang J."/>
            <person name="Li J."/>
        </authorList>
    </citation>
    <scope>NUCLEOTIDE SEQUENCE [LARGE SCALE GENOMIC DNA]</scope>
    <source>
        <strain evidence="2 3">22g91tb</strain>
    </source>
</reference>
<evidence type="ECO:0000313" key="2">
    <source>
        <dbReference type="EMBL" id="MEZ0453698.1"/>
    </source>
</evidence>
<gene>
    <name evidence="2" type="ORF">ABTW24_19060</name>
</gene>
<keyword evidence="3" id="KW-1185">Reference proteome</keyword>
<dbReference type="RefSeq" id="WP_370483319.1">
    <property type="nucleotide sequence ID" value="NZ_JBEOQA010000002.1"/>
</dbReference>
<feature type="domain" description="SnoaL-like" evidence="1">
    <location>
        <begin position="31"/>
        <end position="124"/>
    </location>
</feature>
<protein>
    <submittedName>
        <fullName evidence="2">Nuclear transport factor 2 family protein</fullName>
    </submittedName>
</protein>
<dbReference type="InterPro" id="IPR037401">
    <property type="entry name" value="SnoaL-like"/>
</dbReference>
<evidence type="ECO:0000259" key="1">
    <source>
        <dbReference type="Pfam" id="PF12680"/>
    </source>
</evidence>
<dbReference type="InterPro" id="IPR032710">
    <property type="entry name" value="NTF2-like_dom_sf"/>
</dbReference>
<comment type="caution">
    <text evidence="2">The sequence shown here is derived from an EMBL/GenBank/DDBJ whole genome shotgun (WGS) entry which is preliminary data.</text>
</comment>
<evidence type="ECO:0000313" key="3">
    <source>
        <dbReference type="Proteomes" id="UP001566204"/>
    </source>
</evidence>
<proteinExistence type="predicted"/>
<dbReference type="Gene3D" id="3.10.450.50">
    <property type="match status" value="1"/>
</dbReference>
<accession>A0ABV4HGT8</accession>
<dbReference type="EMBL" id="JBEOQB010000005">
    <property type="protein sequence ID" value="MEZ0453698.1"/>
    <property type="molecule type" value="Genomic_DNA"/>
</dbReference>